<evidence type="ECO:0000313" key="3">
    <source>
        <dbReference type="Proteomes" id="UP000440713"/>
    </source>
</evidence>
<reference evidence="2 3" key="1">
    <citation type="submission" date="2019-08" db="EMBL/GenBank/DDBJ databases">
        <title>In-depth cultivation of the pig gut microbiome towards novel bacterial diversity and tailored functional studies.</title>
        <authorList>
            <person name="Wylensek D."/>
            <person name="Hitch T.C.A."/>
            <person name="Clavel T."/>
        </authorList>
    </citation>
    <scope>NUCLEOTIDE SEQUENCE [LARGE SCALE GENOMIC DNA]</scope>
    <source>
        <strain evidence="2 3">WCA-SAB-591-4A-A</strain>
    </source>
</reference>
<dbReference type="Proteomes" id="UP000440713">
    <property type="component" value="Unassembled WGS sequence"/>
</dbReference>
<dbReference type="InterPro" id="IPR036452">
    <property type="entry name" value="Ribo_hydro-like"/>
</dbReference>
<dbReference type="PANTHER" id="PTHR46190">
    <property type="entry name" value="SI:CH211-201H21.5-RELATED"/>
    <property type="match status" value="1"/>
</dbReference>
<dbReference type="Pfam" id="PF01156">
    <property type="entry name" value="IU_nuc_hydro"/>
    <property type="match status" value="1"/>
</dbReference>
<gene>
    <name evidence="2" type="ORF">FYJ71_06930</name>
</gene>
<dbReference type="EMBL" id="VUNE01000003">
    <property type="protein sequence ID" value="MST62698.1"/>
    <property type="molecule type" value="Genomic_DNA"/>
</dbReference>
<dbReference type="GO" id="GO:0016799">
    <property type="term" value="F:hydrolase activity, hydrolyzing N-glycosyl compounds"/>
    <property type="evidence" value="ECO:0007669"/>
    <property type="project" value="InterPro"/>
</dbReference>
<protein>
    <submittedName>
        <fullName evidence="2">Nucleoside hydrolase</fullName>
    </submittedName>
</protein>
<dbReference type="InterPro" id="IPR052775">
    <property type="entry name" value="IUN_hydrolase"/>
</dbReference>
<dbReference type="PANTHER" id="PTHR46190:SF1">
    <property type="entry name" value="SI:CH211-201H21.5"/>
    <property type="match status" value="1"/>
</dbReference>
<sequence length="315" mass="35884">MKKVIFDCDNTMGINNRDIDDGLALIYLLNRNDVDLLGITCTYGNDNVKNVFLKTRDLLAEINHSEIPLVCGSGTFEMKNYVNLSFDKVVDECENDAAKFIVEQVNKNPKEISILATGSLQNIYDAYMIDNNIVDNIKEIVIMGGVTEPLYFGNKMMNELNFTVCNEGAYIVLKNFKNISILTGNNCMKSQFGTVELEKSKFKSVEKYGKNAFIVEKIEKWMSEFKELYGYEAIVLWDVIAAIYLLEPELFKKRLFLNKSNVKSLSEGRLIVDELKEFEESKKMCYNIIRGGNIINIPEIINGSNVNENLILTIF</sequence>
<dbReference type="InterPro" id="IPR001910">
    <property type="entry name" value="Inosine/uridine_hydrolase_dom"/>
</dbReference>
<dbReference type="AlphaFoldDB" id="A0A6N7X127"/>
<keyword evidence="2" id="KW-0378">Hydrolase</keyword>
<dbReference type="Gene3D" id="3.90.245.10">
    <property type="entry name" value="Ribonucleoside hydrolase-like"/>
    <property type="match status" value="1"/>
</dbReference>
<proteinExistence type="predicted"/>
<organism evidence="2 3">
    <name type="scientific">Peptostreptococcus porci</name>
    <dbReference type="NCBI Taxonomy" id="2652282"/>
    <lineage>
        <taxon>Bacteria</taxon>
        <taxon>Bacillati</taxon>
        <taxon>Bacillota</taxon>
        <taxon>Clostridia</taxon>
        <taxon>Peptostreptococcales</taxon>
        <taxon>Peptostreptococcaceae</taxon>
        <taxon>Peptostreptococcus</taxon>
    </lineage>
</organism>
<name>A0A6N7X127_9FIRM</name>
<evidence type="ECO:0000259" key="1">
    <source>
        <dbReference type="Pfam" id="PF01156"/>
    </source>
</evidence>
<dbReference type="RefSeq" id="WP_154538061.1">
    <property type="nucleotide sequence ID" value="NZ_VUNE01000003.1"/>
</dbReference>
<feature type="domain" description="Inosine/uridine-preferring nucleoside hydrolase" evidence="1">
    <location>
        <begin position="4"/>
        <end position="283"/>
    </location>
</feature>
<evidence type="ECO:0000313" key="2">
    <source>
        <dbReference type="EMBL" id="MST62698.1"/>
    </source>
</evidence>
<dbReference type="SUPFAM" id="SSF53590">
    <property type="entry name" value="Nucleoside hydrolase"/>
    <property type="match status" value="1"/>
</dbReference>
<accession>A0A6N7X127</accession>
<keyword evidence="3" id="KW-1185">Reference proteome</keyword>
<comment type="caution">
    <text evidence="2">The sequence shown here is derived from an EMBL/GenBank/DDBJ whole genome shotgun (WGS) entry which is preliminary data.</text>
</comment>